<evidence type="ECO:0000256" key="2">
    <source>
        <dbReference type="ARBA" id="ARBA00022490"/>
    </source>
</evidence>
<feature type="binding site" evidence="9">
    <location>
        <position position="298"/>
    </location>
    <ligand>
        <name>ATP</name>
        <dbReference type="ChEBI" id="CHEBI:30616"/>
    </ligand>
</feature>
<dbReference type="SUPFAM" id="SSF143437">
    <property type="entry name" value="THUMP domain-like"/>
    <property type="match status" value="1"/>
</dbReference>
<comment type="subcellular location">
    <subcellularLocation>
        <location evidence="1 9">Cytoplasm</location>
    </subcellularLocation>
</comment>
<keyword evidence="12" id="KW-1185">Reference proteome</keyword>
<keyword evidence="8 9" id="KW-0784">Thiamine biosynthesis</keyword>
<dbReference type="PROSITE" id="PS51165">
    <property type="entry name" value="THUMP"/>
    <property type="match status" value="1"/>
</dbReference>
<dbReference type="NCBIfam" id="TIGR00342">
    <property type="entry name" value="tRNA uracil 4-sulfurtransferase ThiI"/>
    <property type="match status" value="1"/>
</dbReference>
<evidence type="ECO:0000259" key="10">
    <source>
        <dbReference type="PROSITE" id="PS51165"/>
    </source>
</evidence>
<dbReference type="CDD" id="cd11716">
    <property type="entry name" value="THUMP_ThiI"/>
    <property type="match status" value="1"/>
</dbReference>
<evidence type="ECO:0000313" key="11">
    <source>
        <dbReference type="EMBL" id="UUX34023.1"/>
    </source>
</evidence>
<keyword evidence="7 9" id="KW-0694">RNA-binding</keyword>
<dbReference type="EMBL" id="CP102453">
    <property type="protein sequence ID" value="UUX34023.1"/>
    <property type="molecule type" value="Genomic_DNA"/>
</dbReference>
<evidence type="ECO:0000256" key="3">
    <source>
        <dbReference type="ARBA" id="ARBA00022555"/>
    </source>
</evidence>
<comment type="catalytic activity">
    <reaction evidence="9">
        <text>[ThiS sulfur-carrier protein]-C-terminal Gly-Gly-AMP + S-sulfanyl-L-cysteinyl-[cysteine desulfurase] + AH2 = [ThiS sulfur-carrier protein]-C-terminal-Gly-aminoethanethioate + L-cysteinyl-[cysteine desulfurase] + A + AMP + 2 H(+)</text>
        <dbReference type="Rhea" id="RHEA:43340"/>
        <dbReference type="Rhea" id="RHEA-COMP:12157"/>
        <dbReference type="Rhea" id="RHEA-COMP:12158"/>
        <dbReference type="Rhea" id="RHEA-COMP:12910"/>
        <dbReference type="Rhea" id="RHEA-COMP:19908"/>
        <dbReference type="ChEBI" id="CHEBI:13193"/>
        <dbReference type="ChEBI" id="CHEBI:15378"/>
        <dbReference type="ChEBI" id="CHEBI:17499"/>
        <dbReference type="ChEBI" id="CHEBI:29950"/>
        <dbReference type="ChEBI" id="CHEBI:61963"/>
        <dbReference type="ChEBI" id="CHEBI:90618"/>
        <dbReference type="ChEBI" id="CHEBI:232372"/>
        <dbReference type="ChEBI" id="CHEBI:456215"/>
    </reaction>
</comment>
<comment type="function">
    <text evidence="9">Catalyzes the ATP-dependent transfer of a sulfur to tRNA to produce 4-thiouridine in position 8 of tRNAs, which functions as a near-UV photosensor. Also catalyzes the transfer of sulfur to the sulfur carrier protein ThiS, forming ThiS-thiocarboxylate. This is a step in the synthesis of thiazole, in the thiamine biosynthesis pathway. The sulfur is donated as persulfide by IscS.</text>
</comment>
<keyword evidence="4 9" id="KW-0808">Transferase</keyword>
<evidence type="ECO:0000313" key="12">
    <source>
        <dbReference type="Proteomes" id="UP001315967"/>
    </source>
</evidence>
<dbReference type="Gene3D" id="3.30.2130.30">
    <property type="match status" value="1"/>
</dbReference>
<dbReference type="InterPro" id="IPR014729">
    <property type="entry name" value="Rossmann-like_a/b/a_fold"/>
</dbReference>
<dbReference type="InterPro" id="IPR003720">
    <property type="entry name" value="tRNA_STrfase"/>
</dbReference>
<dbReference type="HAMAP" id="MF_00021">
    <property type="entry name" value="ThiI"/>
    <property type="match status" value="1"/>
</dbReference>
<dbReference type="PANTHER" id="PTHR43209:SF1">
    <property type="entry name" value="TRNA SULFURTRANSFERASE"/>
    <property type="match status" value="1"/>
</dbReference>
<dbReference type="SUPFAM" id="SSF52402">
    <property type="entry name" value="Adenine nucleotide alpha hydrolases-like"/>
    <property type="match status" value="1"/>
</dbReference>
<evidence type="ECO:0000256" key="9">
    <source>
        <dbReference type="HAMAP-Rule" id="MF_00021"/>
    </source>
</evidence>
<evidence type="ECO:0000256" key="5">
    <source>
        <dbReference type="ARBA" id="ARBA00022741"/>
    </source>
</evidence>
<dbReference type="CDD" id="cd01712">
    <property type="entry name" value="PPase_ThiI"/>
    <property type="match status" value="1"/>
</dbReference>
<dbReference type="SMART" id="SM00981">
    <property type="entry name" value="THUMP"/>
    <property type="match status" value="1"/>
</dbReference>
<evidence type="ECO:0000256" key="1">
    <source>
        <dbReference type="ARBA" id="ARBA00004496"/>
    </source>
</evidence>
<dbReference type="GO" id="GO:0140741">
    <property type="term" value="F:tRNA-uracil-4 sulfurtransferase activity"/>
    <property type="evidence" value="ECO:0007669"/>
    <property type="project" value="UniProtKB-EC"/>
</dbReference>
<evidence type="ECO:0000256" key="7">
    <source>
        <dbReference type="ARBA" id="ARBA00022884"/>
    </source>
</evidence>
<gene>
    <name evidence="9 11" type="primary">thiI</name>
    <name evidence="11" type="ORF">NRE15_14245</name>
</gene>
<evidence type="ECO:0000256" key="4">
    <source>
        <dbReference type="ARBA" id="ARBA00022679"/>
    </source>
</evidence>
<dbReference type="InterPro" id="IPR020536">
    <property type="entry name" value="ThiI_AANH"/>
</dbReference>
<feature type="binding site" evidence="9">
    <location>
        <begin position="185"/>
        <end position="186"/>
    </location>
    <ligand>
        <name>ATP</name>
        <dbReference type="ChEBI" id="CHEBI:30616"/>
    </ligand>
</feature>
<keyword evidence="2 9" id="KW-0963">Cytoplasm</keyword>
<dbReference type="PANTHER" id="PTHR43209">
    <property type="entry name" value="TRNA SULFURTRANSFERASE"/>
    <property type="match status" value="1"/>
</dbReference>
<dbReference type="InterPro" id="IPR004114">
    <property type="entry name" value="THUMP_dom"/>
</dbReference>
<dbReference type="Pfam" id="PF22025">
    <property type="entry name" value="ThiI_fer"/>
    <property type="match status" value="1"/>
</dbReference>
<dbReference type="Proteomes" id="UP001315967">
    <property type="component" value="Chromosome"/>
</dbReference>
<comment type="catalytic activity">
    <reaction evidence="9">
        <text>[ThiI sulfur-carrier protein]-S-sulfanyl-L-cysteine + a uridine in tRNA + 2 reduced [2Fe-2S]-[ferredoxin] + ATP + H(+) = [ThiI sulfur-carrier protein]-L-cysteine + a 4-thiouridine in tRNA + 2 oxidized [2Fe-2S]-[ferredoxin] + AMP + diphosphate</text>
        <dbReference type="Rhea" id="RHEA:24176"/>
        <dbReference type="Rhea" id="RHEA-COMP:10000"/>
        <dbReference type="Rhea" id="RHEA-COMP:10001"/>
        <dbReference type="Rhea" id="RHEA-COMP:13337"/>
        <dbReference type="Rhea" id="RHEA-COMP:13338"/>
        <dbReference type="Rhea" id="RHEA-COMP:13339"/>
        <dbReference type="Rhea" id="RHEA-COMP:13340"/>
        <dbReference type="ChEBI" id="CHEBI:15378"/>
        <dbReference type="ChEBI" id="CHEBI:29950"/>
        <dbReference type="ChEBI" id="CHEBI:30616"/>
        <dbReference type="ChEBI" id="CHEBI:33019"/>
        <dbReference type="ChEBI" id="CHEBI:33737"/>
        <dbReference type="ChEBI" id="CHEBI:33738"/>
        <dbReference type="ChEBI" id="CHEBI:61963"/>
        <dbReference type="ChEBI" id="CHEBI:65315"/>
        <dbReference type="ChEBI" id="CHEBI:136798"/>
        <dbReference type="ChEBI" id="CHEBI:456215"/>
        <dbReference type="EC" id="2.8.1.4"/>
    </reaction>
</comment>
<protein>
    <recommendedName>
        <fullName evidence="9">Probable tRNA sulfurtransferase</fullName>
        <ecNumber evidence="9">2.8.1.4</ecNumber>
    </recommendedName>
    <alternativeName>
        <fullName evidence="9">Sulfur carrier protein ThiS sulfurtransferase</fullName>
    </alternativeName>
    <alternativeName>
        <fullName evidence="9">Thiamine biosynthesis protein ThiI</fullName>
    </alternativeName>
    <alternativeName>
        <fullName evidence="9">tRNA 4-thiouridine synthase</fullName>
    </alternativeName>
</protein>
<dbReference type="Pfam" id="PF02568">
    <property type="entry name" value="ThiI"/>
    <property type="match status" value="1"/>
</dbReference>
<reference evidence="11 12" key="1">
    <citation type="submission" date="2022-08" db="EMBL/GenBank/DDBJ databases">
        <title>Aerococcaceae sp. nov isolated from spoiled eye mask.</title>
        <authorList>
            <person name="Zhou G."/>
            <person name="Xie X.-B."/>
            <person name="Shi Q.-S."/>
            <person name="Wang Y.-S."/>
            <person name="Wen X."/>
            <person name="Peng H."/>
            <person name="Yang X.-J."/>
            <person name="Tao H.-B."/>
            <person name="Huang X.-M."/>
        </authorList>
    </citation>
    <scope>NUCLEOTIDE SEQUENCE [LARGE SCALE GENOMIC DNA]</scope>
    <source>
        <strain evidence="12">DM20194951</strain>
    </source>
</reference>
<dbReference type="InterPro" id="IPR049962">
    <property type="entry name" value="THUMP_ThiI"/>
</dbReference>
<evidence type="ECO:0000256" key="8">
    <source>
        <dbReference type="ARBA" id="ARBA00022977"/>
    </source>
</evidence>
<feature type="binding site" evidence="9">
    <location>
        <begin position="210"/>
        <end position="211"/>
    </location>
    <ligand>
        <name>ATP</name>
        <dbReference type="ChEBI" id="CHEBI:30616"/>
    </ligand>
</feature>
<evidence type="ECO:0000256" key="6">
    <source>
        <dbReference type="ARBA" id="ARBA00022840"/>
    </source>
</evidence>
<comment type="similarity">
    <text evidence="9">Belongs to the ThiI family.</text>
</comment>
<dbReference type="InterPro" id="IPR054173">
    <property type="entry name" value="ThiI_fer"/>
</dbReference>
<feature type="binding site" evidence="9">
    <location>
        <position position="267"/>
    </location>
    <ligand>
        <name>ATP</name>
        <dbReference type="ChEBI" id="CHEBI:30616"/>
    </ligand>
</feature>
<feature type="domain" description="THUMP" evidence="10">
    <location>
        <begin position="60"/>
        <end position="167"/>
    </location>
</feature>
<keyword evidence="3 9" id="KW-0820">tRNA-binding</keyword>
<feature type="binding site" evidence="9">
    <location>
        <position position="289"/>
    </location>
    <ligand>
        <name>ATP</name>
        <dbReference type="ChEBI" id="CHEBI:30616"/>
    </ligand>
</feature>
<name>A0ABY5P6H5_9LACT</name>
<sequence length="405" mass="45681">MQTNEILIHYGELSTKGKNRKMFQQKMAEQIRLKTQHLERLKIIPLHDFMFVQWKESDYTAISEILSKIPGISRFEPVYRVDKDIDAIKQLAVEIFSSIDVKAGESFRVVAKRSDKQFPHDSMSIQREVGGVIGEHFPQLVVDLRKPTYSLTISIHQEDRAYLSLLSFPGLGGMPYGSSGKGLLMLSGGFDSPIAGYQMIKRGLAIEAVHFASPPYTSPQALEKAKKLTSVLAQYGLAITFHNVPFARIQEEIKANVHEDLSMTVMRRMMLRIMDRLLVLRDAHAIVTGESLGQVASQTIKSIQVINEVTHSPIFRPLIAADKNDIIALAEQIGTYDISNEPYEDCCTVFAPRTPKTKPRLDIIEAEEAKLNIEELVEEAVRGIERTTIDEHYIKQSTESFSHLL</sequence>
<proteinExistence type="inferred from homology"/>
<keyword evidence="6 9" id="KW-0067">ATP-binding</keyword>
<dbReference type="Pfam" id="PF02926">
    <property type="entry name" value="THUMP"/>
    <property type="match status" value="1"/>
</dbReference>
<comment type="pathway">
    <text evidence="9">Cofactor biosynthesis; thiamine diphosphate biosynthesis.</text>
</comment>
<dbReference type="InterPro" id="IPR049961">
    <property type="entry name" value="ThiI_N"/>
</dbReference>
<dbReference type="RefSeq" id="WP_313793525.1">
    <property type="nucleotide sequence ID" value="NZ_CP102453.1"/>
</dbReference>
<dbReference type="Gene3D" id="3.40.50.620">
    <property type="entry name" value="HUPs"/>
    <property type="match status" value="1"/>
</dbReference>
<organism evidence="11 12">
    <name type="scientific">Fundicoccus culcitae</name>
    <dbReference type="NCBI Taxonomy" id="2969821"/>
    <lineage>
        <taxon>Bacteria</taxon>
        <taxon>Bacillati</taxon>
        <taxon>Bacillota</taxon>
        <taxon>Bacilli</taxon>
        <taxon>Lactobacillales</taxon>
        <taxon>Aerococcaceae</taxon>
        <taxon>Fundicoccus</taxon>
    </lineage>
</organism>
<accession>A0ABY5P6H5</accession>
<keyword evidence="5 9" id="KW-0547">Nucleotide-binding</keyword>
<dbReference type="EC" id="2.8.1.4" evidence="9"/>
<dbReference type="InterPro" id="IPR050102">
    <property type="entry name" value="tRNA_sulfurtransferase_ThiI"/>
</dbReference>